<dbReference type="RefSeq" id="WP_118213168.1">
    <property type="nucleotide sequence ID" value="NZ_CAUBJD010000029.1"/>
</dbReference>
<feature type="binding site" evidence="2">
    <location>
        <position position="142"/>
    </location>
    <ligand>
        <name>acetyl-CoA</name>
        <dbReference type="ChEBI" id="CHEBI:57288"/>
    </ligand>
</feature>
<dbReference type="EMBL" id="QRHG01000040">
    <property type="protein sequence ID" value="RHF57642.1"/>
    <property type="molecule type" value="Genomic_DNA"/>
</dbReference>
<feature type="binding site" evidence="2">
    <location>
        <position position="67"/>
    </location>
    <ligand>
        <name>substrate</name>
    </ligand>
</feature>
<dbReference type="Gene3D" id="3.40.50.20">
    <property type="match status" value="1"/>
</dbReference>
<dbReference type="InterPro" id="IPR050179">
    <property type="entry name" value="Trans_hexapeptide_repeat"/>
</dbReference>
<evidence type="ECO:0000313" key="5">
    <source>
        <dbReference type="Proteomes" id="UP000284902"/>
    </source>
</evidence>
<dbReference type="CDD" id="cd03360">
    <property type="entry name" value="LbH_AT_putative"/>
    <property type="match status" value="1"/>
</dbReference>
<keyword evidence="4" id="KW-0808">Transferase</keyword>
<evidence type="ECO:0000313" key="4">
    <source>
        <dbReference type="EMBL" id="RHF57642.1"/>
    </source>
</evidence>
<dbReference type="PANTHER" id="PTHR43300:SF7">
    <property type="entry name" value="UDP-N-ACETYLBACILLOSAMINE N-ACETYLTRANSFERASE"/>
    <property type="match status" value="1"/>
</dbReference>
<dbReference type="GO" id="GO:0016746">
    <property type="term" value="F:acyltransferase activity"/>
    <property type="evidence" value="ECO:0007669"/>
    <property type="project" value="UniProtKB-KW"/>
</dbReference>
<comment type="caution">
    <text evidence="4">The sequence shown here is derived from an EMBL/GenBank/DDBJ whole genome shotgun (WGS) entry which is preliminary data.</text>
</comment>
<dbReference type="PANTHER" id="PTHR43300">
    <property type="entry name" value="ACETYLTRANSFERASE"/>
    <property type="match status" value="1"/>
</dbReference>
<evidence type="ECO:0000256" key="1">
    <source>
        <dbReference type="PIRSR" id="PIRSR620019-1"/>
    </source>
</evidence>
<dbReference type="NCBIfam" id="TIGR03570">
    <property type="entry name" value="NeuD_NnaD"/>
    <property type="match status" value="1"/>
</dbReference>
<feature type="binding site" evidence="2">
    <location>
        <begin position="10"/>
        <end position="12"/>
    </location>
    <ligand>
        <name>substrate</name>
    </ligand>
</feature>
<dbReference type="Gene3D" id="2.160.10.10">
    <property type="entry name" value="Hexapeptide repeat proteins"/>
    <property type="match status" value="1"/>
</dbReference>
<gene>
    <name evidence="4" type="ORF">DW672_11735</name>
</gene>
<evidence type="ECO:0000256" key="2">
    <source>
        <dbReference type="PIRSR" id="PIRSR620019-2"/>
    </source>
</evidence>
<accession>A0A414P1Q6</accession>
<evidence type="ECO:0000259" key="3">
    <source>
        <dbReference type="Pfam" id="PF17836"/>
    </source>
</evidence>
<reference evidence="4 5" key="1">
    <citation type="submission" date="2018-08" db="EMBL/GenBank/DDBJ databases">
        <title>A genome reference for cultivated species of the human gut microbiota.</title>
        <authorList>
            <person name="Zou Y."/>
            <person name="Xue W."/>
            <person name="Luo G."/>
        </authorList>
    </citation>
    <scope>NUCLEOTIDE SEQUENCE [LARGE SCALE GENOMIC DNA]</scope>
    <source>
        <strain evidence="4 5">AM25-1LB</strain>
    </source>
</reference>
<feature type="domain" description="PglD N-terminal" evidence="3">
    <location>
        <begin position="4"/>
        <end position="79"/>
    </location>
</feature>
<dbReference type="InterPro" id="IPR041561">
    <property type="entry name" value="PglD_N"/>
</dbReference>
<organism evidence="4 5">
    <name type="scientific">[Ruminococcus] lactaris</name>
    <dbReference type="NCBI Taxonomy" id="46228"/>
    <lineage>
        <taxon>Bacteria</taxon>
        <taxon>Bacillati</taxon>
        <taxon>Bacillota</taxon>
        <taxon>Clostridia</taxon>
        <taxon>Lachnospirales</taxon>
        <taxon>Lachnospiraceae</taxon>
        <taxon>Mediterraneibacter</taxon>
    </lineage>
</organism>
<dbReference type="InterPro" id="IPR020019">
    <property type="entry name" value="AcTrfase_PglD-like"/>
</dbReference>
<feature type="site" description="Increases basicity of active site His" evidence="1">
    <location>
        <position position="134"/>
    </location>
</feature>
<dbReference type="InterPro" id="IPR011004">
    <property type="entry name" value="Trimer_LpxA-like_sf"/>
</dbReference>
<dbReference type="Proteomes" id="UP000284902">
    <property type="component" value="Unassembled WGS sequence"/>
</dbReference>
<dbReference type="InterPro" id="IPR001451">
    <property type="entry name" value="Hexapep"/>
</dbReference>
<feature type="active site" description="Proton acceptor" evidence="1">
    <location>
        <position position="133"/>
    </location>
</feature>
<name>A0A414P1Q6_9FIRM</name>
<feature type="binding site" evidence="2">
    <location>
        <position position="163"/>
    </location>
    <ligand>
        <name>acetyl-CoA</name>
        <dbReference type="ChEBI" id="CHEBI:57288"/>
    </ligand>
</feature>
<dbReference type="AlphaFoldDB" id="A0A414P1Q6"/>
<proteinExistence type="predicted"/>
<protein>
    <submittedName>
        <fullName evidence="4">Sialic acid O-acetyltransferase NeuD family sugar O-acyltransferase</fullName>
    </submittedName>
</protein>
<dbReference type="Pfam" id="PF17836">
    <property type="entry name" value="PglD_N"/>
    <property type="match status" value="1"/>
</dbReference>
<dbReference type="Pfam" id="PF00132">
    <property type="entry name" value="Hexapep"/>
    <property type="match status" value="1"/>
</dbReference>
<sequence length="204" mass="21745">MRTVIIIGASGHGKVVADIIQKSGDIVYGFLDDNTELKNDFLGFPILGKIENYKKYKHIAEFIIAIGDAHVRSDISKKLQDVKIYTAVHPAAVISGLDVSIGKGTVIMANAVVNSGSHIGNFCIINTGAIVEHDNKIEEFVHVSVGAKLAGTVHVGRNTWIGIGAVVSNNLKICENCVIRAGAVVVESITRSGNYQGVPAKIKE</sequence>
<keyword evidence="4" id="KW-0012">Acyltransferase</keyword>
<dbReference type="SUPFAM" id="SSF51161">
    <property type="entry name" value="Trimeric LpxA-like enzymes"/>
    <property type="match status" value="1"/>
</dbReference>